<dbReference type="Proteomes" id="UP000580250">
    <property type="component" value="Unassembled WGS sequence"/>
</dbReference>
<sequence length="520" mass="60987">MSRQGQMLQAIGEDGIVYTWYRRPYNRRVPTQRQLELQQQLQPIQGEPPPTPQMLNPKQTQLSELGELILIRCFQSLPINDRFNMEHVSRLFQSASKRSWNIHKHVVVPPASLKKGTYSIDIRYLFRLLMKRCARYCLTLQINSMLKQDRIFRLLHLGYKVECLQLESLDQICGSELEEIGGRLPNLKILIIIKCKFHTNTINGFNLMLEQFKRLIVFAVGRCANFQSELEKLPRSLRILNLNLFDVVNSANAIGNIRRQAPNITMLTIECRSLDVVNQVQDFEHLKVLSLHYSPILDDVITPDLFPVNFSQQLKALELFVVSENFIAMRFRPEFFPQLEHIKFDIIENPTTNYNTILGKLVEFPALRSISLGVYTRKKKLICRAEYLNFVRRLYEKGRLEHLKVNLLLTTEMAIGVFEHCPKIRSLYFYKSSNPNNIEEEEEYFRANEFIERFEQLKLNKIPPTSNSKKVVMLGNLFKGTKLEKGNEWIKCKENIRGSHVLRELFVNEFKEYENNNTRK</sequence>
<comment type="caution">
    <text evidence="1">The sequence shown here is derived from an EMBL/GenBank/DDBJ whole genome shotgun (WGS) entry which is preliminary data.</text>
</comment>
<gene>
    <name evidence="1" type="ORF">MENT_LOCUS51946</name>
</gene>
<evidence type="ECO:0000313" key="2">
    <source>
        <dbReference type="Proteomes" id="UP000580250"/>
    </source>
</evidence>
<evidence type="ECO:0000313" key="1">
    <source>
        <dbReference type="EMBL" id="CAD2198618.1"/>
    </source>
</evidence>
<reference evidence="1 2" key="1">
    <citation type="submission" date="2020-08" db="EMBL/GenBank/DDBJ databases">
        <authorList>
            <person name="Koutsovoulos G."/>
            <person name="Danchin GJ E."/>
        </authorList>
    </citation>
    <scope>NUCLEOTIDE SEQUENCE [LARGE SCALE GENOMIC DNA]</scope>
</reference>
<dbReference type="Gene3D" id="3.80.10.10">
    <property type="entry name" value="Ribonuclease Inhibitor"/>
    <property type="match status" value="1"/>
</dbReference>
<dbReference type="AlphaFoldDB" id="A0A6V7XH79"/>
<protein>
    <submittedName>
        <fullName evidence="1">Uncharacterized protein</fullName>
    </submittedName>
</protein>
<name>A0A6V7XH79_MELEN</name>
<dbReference type="InterPro" id="IPR032675">
    <property type="entry name" value="LRR_dom_sf"/>
</dbReference>
<proteinExistence type="predicted"/>
<dbReference type="EMBL" id="CAJEWN010001582">
    <property type="protein sequence ID" value="CAD2198618.1"/>
    <property type="molecule type" value="Genomic_DNA"/>
</dbReference>
<dbReference type="SUPFAM" id="SSF52047">
    <property type="entry name" value="RNI-like"/>
    <property type="match status" value="1"/>
</dbReference>
<organism evidence="1 2">
    <name type="scientific">Meloidogyne enterolobii</name>
    <name type="common">Root-knot nematode worm</name>
    <name type="synonym">Meloidogyne mayaguensis</name>
    <dbReference type="NCBI Taxonomy" id="390850"/>
    <lineage>
        <taxon>Eukaryota</taxon>
        <taxon>Metazoa</taxon>
        <taxon>Ecdysozoa</taxon>
        <taxon>Nematoda</taxon>
        <taxon>Chromadorea</taxon>
        <taxon>Rhabditida</taxon>
        <taxon>Tylenchina</taxon>
        <taxon>Tylenchomorpha</taxon>
        <taxon>Tylenchoidea</taxon>
        <taxon>Meloidogynidae</taxon>
        <taxon>Meloidogyninae</taxon>
        <taxon>Meloidogyne</taxon>
    </lineage>
</organism>
<accession>A0A6V7XH79</accession>